<gene>
    <name evidence="1" type="ORF">HNR45_001354</name>
</gene>
<protein>
    <recommendedName>
        <fullName evidence="3">DUF2262 domain-containing protein</fullName>
    </recommendedName>
</protein>
<comment type="caution">
    <text evidence="1">The sequence shown here is derived from an EMBL/GenBank/DDBJ whole genome shotgun (WGS) entry which is preliminary data.</text>
</comment>
<dbReference type="RefSeq" id="WP_159823311.1">
    <property type="nucleotide sequence ID" value="NZ_CABWNB010000005.1"/>
</dbReference>
<sequence length="131" mass="14682">MNWSYVEPGFITEKVLAGRPVLLTVEPFTEAEADAAQAYADEIWNWLVANRSHIDDIAPAIVSLKNAHWLEVNEEPATVEEILPQLQNVAAVYAQKNEGILIYYDVGDMFAGNSVVIMLSPEFQFRGIQIM</sequence>
<proteinExistence type="predicted"/>
<reference evidence="1 2" key="1">
    <citation type="submission" date="2020-08" db="EMBL/GenBank/DDBJ databases">
        <title>Genomic Encyclopedia of Type Strains, Phase IV (KMG-IV): sequencing the most valuable type-strain genomes for metagenomic binning, comparative biology and taxonomic classification.</title>
        <authorList>
            <person name="Goeker M."/>
        </authorList>
    </citation>
    <scope>NUCLEOTIDE SEQUENCE [LARGE SCALE GENOMIC DNA]</scope>
    <source>
        <strain evidence="1 2">DSM 21255</strain>
    </source>
</reference>
<dbReference type="EMBL" id="JACHHI010000007">
    <property type="protein sequence ID" value="MBB6478283.1"/>
    <property type="molecule type" value="Genomic_DNA"/>
</dbReference>
<dbReference type="OrthoDB" id="1622897at2"/>
<evidence type="ECO:0000313" key="2">
    <source>
        <dbReference type="Proteomes" id="UP000591941"/>
    </source>
</evidence>
<dbReference type="AlphaFoldDB" id="A0A841R3B7"/>
<keyword evidence="2" id="KW-1185">Reference proteome</keyword>
<dbReference type="Proteomes" id="UP000591941">
    <property type="component" value="Unassembled WGS sequence"/>
</dbReference>
<evidence type="ECO:0008006" key="3">
    <source>
        <dbReference type="Google" id="ProtNLM"/>
    </source>
</evidence>
<organism evidence="1 2">
    <name type="scientific">Negativicoccus succinicivorans</name>
    <dbReference type="NCBI Taxonomy" id="620903"/>
    <lineage>
        <taxon>Bacteria</taxon>
        <taxon>Bacillati</taxon>
        <taxon>Bacillota</taxon>
        <taxon>Negativicutes</taxon>
        <taxon>Veillonellales</taxon>
        <taxon>Veillonellaceae</taxon>
        <taxon>Negativicoccus</taxon>
    </lineage>
</organism>
<accession>A0A841R3B7</accession>
<evidence type="ECO:0000313" key="1">
    <source>
        <dbReference type="EMBL" id="MBB6478283.1"/>
    </source>
</evidence>
<dbReference type="GeneID" id="93486607"/>
<name>A0A841R3B7_9FIRM</name>